<dbReference type="PROSITE" id="PS50086">
    <property type="entry name" value="TBC_RABGAP"/>
    <property type="match status" value="1"/>
</dbReference>
<dbReference type="EnsemblMetazoa" id="AALFPA23_022579.R33502">
    <property type="protein sequence ID" value="AALFPA23_022579.P33502"/>
    <property type="gene ID" value="AALFPA23_022579"/>
</dbReference>
<sequence>MPNYCTIFTTLNAVYCDTPDMSSLLSSLKNFAIGGNTNNNGNHISTELNCYQVIDSDEVPLSISPPPPPPPSTSTSDHNLKKMGIPDSQSDFNQWLHAMKMVARLPGGMPPEFRRKLWLALSDRYLKSKGINWEEEGEKYLTDQCDEDDEELGIQIVKDLHRTGSSLCSGPSGTINQAKLKRVLLGYSRFNPEVGYCQGFNMLGALILQVMDKNEADSIKVMILLIEGLLPAGYFCGSLGGLQADMAVFRDLLGTRLPKLARHLQKLQGPEGAFEPPLTNVFTMQWFLTLFCTCLPINSVLRIWDLILIEGSDVLLRTALAIWGLLESRILLTKTADDFYCKMGALSSELVNGNLIDCNGLIQRIVDIGPIQDLQKLRDKHLNNISQLKDSSNLRIFYSDDEGESDEDSRLAVTATAWGLRSGRRASLGIPSNLRGASEGKEKINLDISLLKKQYDKLRERQRQAHIILSAAVARQPASGSPNSNSLQVNQLLVGKSAILSNKGKRLGPPQGAVPPIRMQKTGKSSKGAPKSPKPTETLHWKDMDEKQRRGSLKWKDTIKDSKPPLVKDDSDILKPDSPKLKKSSSASSAISNLSETGSSSVGAKRRSESSSYSEESDADSSTSTSLCDDDNQLLSASSLEASPMKRRLTPDSIKEVPDEEHLVVISDDAHHTEFPVLVDLPRIEATLPDIAEESHSETQSSSNEIKPSISTLDSQIKELKDRPEILKREQELDLSYGENRSLSIAITSTSQLSPIPDITHYISISTISPLRTPSSIMDYSDYLNNIPSDNTITGDIVGADSKNDESFNVDEKGVTNQLFERINAAERPNQLDLNVIKERKVSESLVNTTESVLDHSDATSKLDNYSFTNVSNRSSMSSSFVLELPVRSSFQHDSPLLPPNTDLSIIPSEKSPIIHKPPKYQIADTITPSPKESPEEVDKYLASRIKFLKEKSFSMDDPIKGDDVYLEDISKRSASEGLVSAEINCYKSNKMSEIIKENSLILGRIIRKSNQMEDSQTEDTLQLKDKPVESCNESPSPQDDDETIDPNLAQEVNELLEKIKAKTNPELCVAMENEEIKHSTNTYLVDSSELPINCSSDAITKSEDTNLCHKDEQNTMDLTLAKLNSIPSGDVDPEMESKNSRAISKTDLVIKRTEEQLARFKEPEPTFYVRKDNFREIITPEEEKNSSATKIPEEVTHSSTVHVPNTITPDKMESKQQNAETQNQIQVNIDVRERSKSPEELLMPMANVESLSPSKTDELIKKTEEQLARFRTDRNVLEKLEKRLSLIDFKLEDVPNTVAMERKPPTKAEEVIKKSEEQISRIKNEIPFIAKKSPTRIAVDDSLIPETKSVICSSKTEEIIKKTDEQLARFKAAAESNAEKRKSRHEIDELLQQKFESPLSSSHSQDSIKFDDISIRDSEEAVIIKHAQAEILKTIKIPEEVKSSKTDEIIRRIEDGKLKLGDDYITTIKTIDYLKQSNANLSATLSSIESSIKAIDGLCDHDSDIQSNRINDTIDNLEKSLKQFDNISSEPPLVMVHDYSTSPHESRCRPAATNRPSRPRKRKEYSPRRKKEKDRDGKPHSAYRKEPEYCEYSSDNQSADRESPKTYTYHSYYSTSPPTTPRGVSPVKKESEPAEVMRPSSFKSISHDRYLLQRDTQLIKFDKSPSSPIINKSYLESLKPATPIASGRTTRSAENSPPFHQQQPQPAFPAIAPHHQVGVSHVSSLLRHQIGHDGENSHIKSCENLLMRFDYKNISAIAASFPVSSGALSPSPTKFRSLDFKHDAALNFSLTSSPNKTLN</sequence>
<evidence type="ECO:0000256" key="1">
    <source>
        <dbReference type="SAM" id="MobiDB-lite"/>
    </source>
</evidence>
<evidence type="ECO:0000313" key="3">
    <source>
        <dbReference type="EnsemblMetazoa" id="AALFPA23_022579.P33502"/>
    </source>
</evidence>
<feature type="compositionally biased region" description="Basic residues" evidence="1">
    <location>
        <begin position="1558"/>
        <end position="1573"/>
    </location>
</feature>
<dbReference type="RefSeq" id="XP_062701984.1">
    <property type="nucleotide sequence ID" value="XM_062846000.1"/>
</dbReference>
<dbReference type="PANTHER" id="PTHR13399:SF2">
    <property type="entry name" value="TRANSLOCON-ASSOCIATED PROTEIN SUBUNIT GAMMA"/>
    <property type="match status" value="1"/>
</dbReference>
<evidence type="ECO:0000313" key="4">
    <source>
        <dbReference type="Proteomes" id="UP000069940"/>
    </source>
</evidence>
<feature type="region of interest" description="Disordered" evidence="1">
    <location>
        <begin position="1012"/>
        <end position="1046"/>
    </location>
</feature>
<feature type="region of interest" description="Disordered" evidence="1">
    <location>
        <begin position="59"/>
        <end position="79"/>
    </location>
</feature>
<feature type="compositionally biased region" description="Basic and acidic residues" evidence="1">
    <location>
        <begin position="1574"/>
        <end position="1589"/>
    </location>
</feature>
<feature type="compositionally biased region" description="Low complexity" evidence="1">
    <location>
        <begin position="1606"/>
        <end position="1618"/>
    </location>
</feature>
<dbReference type="Pfam" id="PF00566">
    <property type="entry name" value="RabGAP-TBC"/>
    <property type="match status" value="1"/>
</dbReference>
<accession>A0ABM1ZXK9</accession>
<name>A0ABM1ZXK9_AEDAL</name>
<feature type="compositionally biased region" description="Low complexity" evidence="1">
    <location>
        <begin position="522"/>
        <end position="531"/>
    </location>
</feature>
<dbReference type="RefSeq" id="XP_062701977.1">
    <property type="nucleotide sequence ID" value="XM_062845993.1"/>
</dbReference>
<feature type="compositionally biased region" description="Polar residues" evidence="1">
    <location>
        <begin position="698"/>
        <end position="715"/>
    </location>
</feature>
<dbReference type="RefSeq" id="XP_029712317.2">
    <property type="nucleotide sequence ID" value="XM_029856457.2"/>
</dbReference>
<dbReference type="Gene3D" id="1.10.8.270">
    <property type="entry name" value="putative rabgap domain of human tbc1 domain family member 14 like domains"/>
    <property type="match status" value="1"/>
</dbReference>
<dbReference type="RefSeq" id="XP_062701983.1">
    <property type="nucleotide sequence ID" value="XM_062845999.1"/>
</dbReference>
<evidence type="ECO:0000259" key="2">
    <source>
        <dbReference type="PROSITE" id="PS50086"/>
    </source>
</evidence>
<dbReference type="Gene3D" id="1.10.472.80">
    <property type="entry name" value="Ypt/Rab-GAP domain of gyp1p, domain 3"/>
    <property type="match status" value="1"/>
</dbReference>
<keyword evidence="4" id="KW-1185">Reference proteome</keyword>
<feature type="region of interest" description="Disordered" evidence="1">
    <location>
        <begin position="1535"/>
        <end position="1639"/>
    </location>
</feature>
<dbReference type="GeneID" id="109622744"/>
<dbReference type="PANTHER" id="PTHR13399">
    <property type="entry name" value="TRANSLOCON-ASSOCIATED PROTEIN TRAP , GAMMA SUBUNIT"/>
    <property type="match status" value="1"/>
</dbReference>
<protein>
    <recommendedName>
        <fullName evidence="2">Rab-GAP TBC domain-containing protein</fullName>
    </recommendedName>
</protein>
<feature type="compositionally biased region" description="Basic and acidic residues" evidence="1">
    <location>
        <begin position="537"/>
        <end position="580"/>
    </location>
</feature>
<feature type="compositionally biased region" description="Low complexity" evidence="1">
    <location>
        <begin position="610"/>
        <end position="627"/>
    </location>
</feature>
<dbReference type="EnsemblMetazoa" id="AALFPA23_022579.R33499">
    <property type="protein sequence ID" value="AALFPA23_022579.P33499"/>
    <property type="gene ID" value="AALFPA23_022579"/>
</dbReference>
<organism evidence="3 4">
    <name type="scientific">Aedes albopictus</name>
    <name type="common">Asian tiger mosquito</name>
    <name type="synonym">Stegomyia albopicta</name>
    <dbReference type="NCBI Taxonomy" id="7160"/>
    <lineage>
        <taxon>Eukaryota</taxon>
        <taxon>Metazoa</taxon>
        <taxon>Ecdysozoa</taxon>
        <taxon>Arthropoda</taxon>
        <taxon>Hexapoda</taxon>
        <taxon>Insecta</taxon>
        <taxon>Pterygota</taxon>
        <taxon>Neoptera</taxon>
        <taxon>Endopterygota</taxon>
        <taxon>Diptera</taxon>
        <taxon>Nematocera</taxon>
        <taxon>Culicoidea</taxon>
        <taxon>Culicidae</taxon>
        <taxon>Culicinae</taxon>
        <taxon>Aedini</taxon>
        <taxon>Aedes</taxon>
        <taxon>Stegomyia</taxon>
    </lineage>
</organism>
<feature type="region of interest" description="Disordered" evidence="1">
    <location>
        <begin position="1686"/>
        <end position="1706"/>
    </location>
</feature>
<dbReference type="Proteomes" id="UP000069940">
    <property type="component" value="Unassembled WGS sequence"/>
</dbReference>
<feature type="domain" description="Rab-GAP TBC" evidence="2">
    <location>
        <begin position="108"/>
        <end position="311"/>
    </location>
</feature>
<dbReference type="InterPro" id="IPR035969">
    <property type="entry name" value="Rab-GAP_TBC_sf"/>
</dbReference>
<dbReference type="InterPro" id="IPR000195">
    <property type="entry name" value="Rab-GAP-TBC_dom"/>
</dbReference>
<dbReference type="EnsemblMetazoa" id="AALFPA23_022579.R33500">
    <property type="protein sequence ID" value="AALFPA23_022579.P33500"/>
    <property type="gene ID" value="AALFPA23_022579"/>
</dbReference>
<feature type="compositionally biased region" description="Pro residues" evidence="1">
    <location>
        <begin position="63"/>
        <end position="72"/>
    </location>
</feature>
<feature type="region of interest" description="Disordered" evidence="1">
    <location>
        <begin position="693"/>
        <end position="715"/>
    </location>
</feature>
<proteinExistence type="predicted"/>
<dbReference type="EnsemblMetazoa" id="AALFPA23_022579.R33504">
    <property type="protein sequence ID" value="AALFPA23_022579.P33504"/>
    <property type="gene ID" value="AALFPA23_022579"/>
</dbReference>
<dbReference type="EnsemblMetazoa" id="AALFPA23_022579.R33503">
    <property type="protein sequence ID" value="AALFPA23_022579.P33503"/>
    <property type="gene ID" value="AALFPA23_022579"/>
</dbReference>
<dbReference type="RefSeq" id="XP_062701980.1">
    <property type="nucleotide sequence ID" value="XM_062845996.1"/>
</dbReference>
<dbReference type="RefSeq" id="XP_062701978.1">
    <property type="nucleotide sequence ID" value="XM_062845994.1"/>
</dbReference>
<feature type="compositionally biased region" description="Polar residues" evidence="1">
    <location>
        <begin position="593"/>
        <end position="602"/>
    </location>
</feature>
<dbReference type="InterPro" id="IPR032738">
    <property type="entry name" value="Tbc1d30_C"/>
</dbReference>
<reference evidence="4" key="1">
    <citation type="journal article" date="2015" name="Proc. Natl. Acad. Sci. U.S.A.">
        <title>Genome sequence of the Asian Tiger mosquito, Aedes albopictus, reveals insights into its biology, genetics, and evolution.</title>
        <authorList>
            <person name="Chen X.G."/>
            <person name="Jiang X."/>
            <person name="Gu J."/>
            <person name="Xu M."/>
            <person name="Wu Y."/>
            <person name="Deng Y."/>
            <person name="Zhang C."/>
            <person name="Bonizzoni M."/>
            <person name="Dermauw W."/>
            <person name="Vontas J."/>
            <person name="Armbruster P."/>
            <person name="Huang X."/>
            <person name="Yang Y."/>
            <person name="Zhang H."/>
            <person name="He W."/>
            <person name="Peng H."/>
            <person name="Liu Y."/>
            <person name="Wu K."/>
            <person name="Chen J."/>
            <person name="Lirakis M."/>
            <person name="Topalis P."/>
            <person name="Van Leeuwen T."/>
            <person name="Hall A.B."/>
            <person name="Jiang X."/>
            <person name="Thorpe C."/>
            <person name="Mueller R.L."/>
            <person name="Sun C."/>
            <person name="Waterhouse R.M."/>
            <person name="Yan G."/>
            <person name="Tu Z.J."/>
            <person name="Fang X."/>
            <person name="James A.A."/>
        </authorList>
    </citation>
    <scope>NUCLEOTIDE SEQUENCE [LARGE SCALE GENOMIC DNA]</scope>
    <source>
        <strain evidence="4">Foshan</strain>
    </source>
</reference>
<feature type="region of interest" description="Disordered" evidence="1">
    <location>
        <begin position="501"/>
        <end position="657"/>
    </location>
</feature>
<feature type="compositionally biased region" description="Polar residues" evidence="1">
    <location>
        <begin position="1012"/>
        <end position="1021"/>
    </location>
</feature>
<dbReference type="Pfam" id="PF15733">
    <property type="entry name" value="DUF4682"/>
    <property type="match status" value="1"/>
</dbReference>
<dbReference type="RefSeq" id="XP_062701979.1">
    <property type="nucleotide sequence ID" value="XM_062845995.1"/>
</dbReference>
<reference evidence="3" key="2">
    <citation type="submission" date="2025-05" db="UniProtKB">
        <authorList>
            <consortium name="EnsemblMetazoa"/>
        </authorList>
    </citation>
    <scope>IDENTIFICATION</scope>
    <source>
        <strain evidence="3">Foshan</strain>
    </source>
</reference>
<dbReference type="EnsemblMetazoa" id="AALFPA23_022579.R33497">
    <property type="protein sequence ID" value="AALFPA23_022579.P33497"/>
    <property type="gene ID" value="AALFPA23_022579"/>
</dbReference>
<dbReference type="SUPFAM" id="SSF47923">
    <property type="entry name" value="Ypt/Rab-GAP domain of gyp1p"/>
    <property type="match status" value="2"/>
</dbReference>
<dbReference type="EnsemblMetazoa" id="AALFPA23_022579.R33498">
    <property type="protein sequence ID" value="AALFPA23_022579.P33498"/>
    <property type="gene ID" value="AALFPA23_022579"/>
</dbReference>
<dbReference type="SMART" id="SM00164">
    <property type="entry name" value="TBC"/>
    <property type="match status" value="1"/>
</dbReference>